<feature type="compositionally biased region" description="Basic and acidic residues" evidence="6">
    <location>
        <begin position="492"/>
        <end position="509"/>
    </location>
</feature>
<feature type="compositionally biased region" description="Basic and acidic residues" evidence="6">
    <location>
        <begin position="396"/>
        <end position="415"/>
    </location>
</feature>
<dbReference type="InterPro" id="IPR043198">
    <property type="entry name" value="Cyclin/Ssn8"/>
</dbReference>
<comment type="caution">
    <text evidence="8">The sequence shown here is derived from an EMBL/GenBank/DDBJ whole genome shotgun (WGS) entry which is preliminary data.</text>
</comment>
<dbReference type="InterPro" id="IPR036915">
    <property type="entry name" value="Cyclin-like_sf"/>
</dbReference>
<feature type="domain" description="Cyclin N-terminal" evidence="7">
    <location>
        <begin position="80"/>
        <end position="172"/>
    </location>
</feature>
<comment type="function">
    <text evidence="5">Regulatory subunit of the cyclin-dependent kinase pair (CDK9/cyclin T) complex, also called positive transcription elongation factor B (P-TEFb), which is proposed to facilitate the transition from abortive to production elongation by phosphorylating the CTD (carboxy-terminal domain) of the large subunit of RNA polymerase II (RNAP II).</text>
</comment>
<feature type="compositionally biased region" description="Low complexity" evidence="6">
    <location>
        <begin position="566"/>
        <end position="603"/>
    </location>
</feature>
<gene>
    <name evidence="8" type="ORF">PENTCL1PPCAC_10158</name>
</gene>
<keyword evidence="4" id="KW-0804">Transcription</keyword>
<feature type="compositionally biased region" description="Low complexity" evidence="6">
    <location>
        <begin position="453"/>
        <end position="483"/>
    </location>
</feature>
<dbReference type="Pfam" id="PF21797">
    <property type="entry name" value="CycT2-like_C"/>
    <property type="match status" value="1"/>
</dbReference>
<evidence type="ECO:0000256" key="3">
    <source>
        <dbReference type="ARBA" id="ARBA00023127"/>
    </source>
</evidence>
<reference evidence="8" key="1">
    <citation type="submission" date="2023-10" db="EMBL/GenBank/DDBJ databases">
        <title>Genome assembly of Pristionchus species.</title>
        <authorList>
            <person name="Yoshida K."/>
            <person name="Sommer R.J."/>
        </authorList>
    </citation>
    <scope>NUCLEOTIDE SEQUENCE</scope>
    <source>
        <strain evidence="8">RS0144</strain>
    </source>
</reference>
<comment type="similarity">
    <text evidence="1">Belongs to the cyclin family. Cyclin C subfamily.</text>
</comment>
<feature type="compositionally biased region" description="Low complexity" evidence="6">
    <location>
        <begin position="341"/>
        <end position="364"/>
    </location>
</feature>
<dbReference type="SUPFAM" id="SSF47954">
    <property type="entry name" value="Cyclin-like"/>
    <property type="match status" value="2"/>
</dbReference>
<evidence type="ECO:0000256" key="4">
    <source>
        <dbReference type="ARBA" id="ARBA00023163"/>
    </source>
</evidence>
<keyword evidence="2" id="KW-0805">Transcription regulation</keyword>
<protein>
    <recommendedName>
        <fullName evidence="7">Cyclin N-terminal domain-containing protein</fullName>
    </recommendedName>
</protein>
<feature type="region of interest" description="Disordered" evidence="6">
    <location>
        <begin position="291"/>
        <end position="369"/>
    </location>
</feature>
<feature type="non-terminal residue" evidence="8">
    <location>
        <position position="621"/>
    </location>
</feature>
<dbReference type="Gene3D" id="1.10.472.10">
    <property type="entry name" value="Cyclin-like"/>
    <property type="match status" value="2"/>
</dbReference>
<evidence type="ECO:0000256" key="6">
    <source>
        <dbReference type="SAM" id="MobiDB-lite"/>
    </source>
</evidence>
<dbReference type="AlphaFoldDB" id="A0AAV5T190"/>
<dbReference type="GO" id="GO:0016538">
    <property type="term" value="F:cyclin-dependent protein serine/threonine kinase regulator activity"/>
    <property type="evidence" value="ECO:0007669"/>
    <property type="project" value="InterPro"/>
</dbReference>
<evidence type="ECO:0000256" key="1">
    <source>
        <dbReference type="ARBA" id="ARBA00008638"/>
    </source>
</evidence>
<feature type="compositionally biased region" description="Pro residues" evidence="6">
    <location>
        <begin position="313"/>
        <end position="322"/>
    </location>
</feature>
<evidence type="ECO:0000259" key="7">
    <source>
        <dbReference type="Pfam" id="PF00134"/>
    </source>
</evidence>
<evidence type="ECO:0000256" key="2">
    <source>
        <dbReference type="ARBA" id="ARBA00023015"/>
    </source>
</evidence>
<dbReference type="FunFam" id="1.10.472.10:FF:000181">
    <property type="entry name" value="Protein CBR-CIT-1.1"/>
    <property type="match status" value="1"/>
</dbReference>
<dbReference type="Pfam" id="PF00134">
    <property type="entry name" value="Cyclin_N"/>
    <property type="match status" value="1"/>
</dbReference>
<evidence type="ECO:0000313" key="9">
    <source>
        <dbReference type="Proteomes" id="UP001432027"/>
    </source>
</evidence>
<dbReference type="GO" id="GO:0006357">
    <property type="term" value="P:regulation of transcription by RNA polymerase II"/>
    <property type="evidence" value="ECO:0007669"/>
    <property type="project" value="InterPro"/>
</dbReference>
<proteinExistence type="inferred from homology"/>
<accession>A0AAV5T190</accession>
<dbReference type="CDD" id="cd20539">
    <property type="entry name" value="CYCLIN_CCNT_rpt2"/>
    <property type="match status" value="1"/>
</dbReference>
<feature type="compositionally biased region" description="Polar residues" evidence="6">
    <location>
        <begin position="604"/>
        <end position="621"/>
    </location>
</feature>
<organism evidence="8 9">
    <name type="scientific">Pristionchus entomophagus</name>
    <dbReference type="NCBI Taxonomy" id="358040"/>
    <lineage>
        <taxon>Eukaryota</taxon>
        <taxon>Metazoa</taxon>
        <taxon>Ecdysozoa</taxon>
        <taxon>Nematoda</taxon>
        <taxon>Chromadorea</taxon>
        <taxon>Rhabditida</taxon>
        <taxon>Rhabditina</taxon>
        <taxon>Diplogasteromorpha</taxon>
        <taxon>Diplogasteroidea</taxon>
        <taxon>Neodiplogasteridae</taxon>
        <taxon>Pristionchus</taxon>
    </lineage>
</organism>
<dbReference type="PANTHER" id="PTHR10026">
    <property type="entry name" value="CYCLIN"/>
    <property type="match status" value="1"/>
</dbReference>
<dbReference type="Proteomes" id="UP001432027">
    <property type="component" value="Unassembled WGS sequence"/>
</dbReference>
<evidence type="ECO:0000256" key="5">
    <source>
        <dbReference type="ARBA" id="ARBA00056850"/>
    </source>
</evidence>
<feature type="region of interest" description="Disordered" evidence="6">
    <location>
        <begin position="389"/>
        <end position="621"/>
    </location>
</feature>
<dbReference type="EMBL" id="BTSX01000003">
    <property type="protein sequence ID" value="GMS87983.1"/>
    <property type="molecule type" value="Genomic_DNA"/>
</dbReference>
<feature type="compositionally biased region" description="Low complexity" evidence="6">
    <location>
        <begin position="416"/>
        <end position="444"/>
    </location>
</feature>
<evidence type="ECO:0000313" key="8">
    <source>
        <dbReference type="EMBL" id="GMS87983.1"/>
    </source>
</evidence>
<keyword evidence="9" id="KW-1185">Reference proteome</keyword>
<sequence>MASSRAGEVSLRNGPSPKCKWIFSKEEMMNMASLREGVNEFKELQFRQQSTKFIQLLGDRLNQPLRDSRGKMDPRRAHQAITQLCMCAAMIHMHRFFYFHSFTFFDYRDVAAACLFLSGKSEECPRKIDHIVKAWWHEKFPGIKLDQQKYDDAMGLLVAIESIILQTIAFDLQVALPHPLVLKVMHAIAKNDRKTTEVAYFFSTDVLCVTSWGIRYSAEAIAVACVHIVCTWANVEIPLAVDGTRWYHRTDPTMTEEQLQEMMREFISVYRTCKNDLAITKFIKKGEIRDPISDAESSDRVTPPARVDTPEMRLPPPPPPPLSLASKKVDINAYKERRAADAGSGSSSSGGFHAAVGAAGSAHSQQQQPKRMNFMPEMNQMKGVTATMAGFVPPKQEIKQEQGERKPDYSREDPYRSSSSYRPARPPSNGSSGAPPPQQLQQQPHPHPHQQRPSHYGSGSGGSQQHYMQQQQPSGSSDRSAMAGMGGGGGGERGRDAERERNEKRKREMSSASLNSDKRTRMDMPMQGSGGPPQRGHSMMPPQSGLQQPQPLQHNAYNSVPPPQPLMQQPQPMMQQAQHYGGSSKHYSGGPMSNGHHQQQQHQSMQPVQRSYGSAPYQQQQ</sequence>
<feature type="compositionally biased region" description="Basic and acidic residues" evidence="6">
    <location>
        <begin position="327"/>
        <end position="340"/>
    </location>
</feature>
<name>A0AAV5T190_9BILA</name>
<feature type="compositionally biased region" description="Low complexity" evidence="6">
    <location>
        <begin position="538"/>
        <end position="553"/>
    </location>
</feature>
<dbReference type="InterPro" id="IPR006671">
    <property type="entry name" value="Cyclin_N"/>
</dbReference>
<keyword evidence="3" id="KW-0195">Cyclin</keyword>